<protein>
    <submittedName>
        <fullName evidence="1">CLUMA_CG010750, isoform A</fullName>
    </submittedName>
</protein>
<dbReference type="EMBL" id="CVRI01000047">
    <property type="protein sequence ID" value="CRK97359.1"/>
    <property type="molecule type" value="Genomic_DNA"/>
</dbReference>
<dbReference type="Proteomes" id="UP000183832">
    <property type="component" value="Unassembled WGS sequence"/>
</dbReference>
<dbReference type="AlphaFoldDB" id="A0A1J1IAP9"/>
<proteinExistence type="predicted"/>
<organism evidence="1 2">
    <name type="scientific">Clunio marinus</name>
    <dbReference type="NCBI Taxonomy" id="568069"/>
    <lineage>
        <taxon>Eukaryota</taxon>
        <taxon>Metazoa</taxon>
        <taxon>Ecdysozoa</taxon>
        <taxon>Arthropoda</taxon>
        <taxon>Hexapoda</taxon>
        <taxon>Insecta</taxon>
        <taxon>Pterygota</taxon>
        <taxon>Neoptera</taxon>
        <taxon>Endopterygota</taxon>
        <taxon>Diptera</taxon>
        <taxon>Nematocera</taxon>
        <taxon>Chironomoidea</taxon>
        <taxon>Chironomidae</taxon>
        <taxon>Clunio</taxon>
    </lineage>
</organism>
<name>A0A1J1IAP9_9DIPT</name>
<keyword evidence="2" id="KW-1185">Reference proteome</keyword>
<gene>
    <name evidence="1" type="ORF">CLUMA_CG010750</name>
</gene>
<evidence type="ECO:0000313" key="2">
    <source>
        <dbReference type="Proteomes" id="UP000183832"/>
    </source>
</evidence>
<evidence type="ECO:0000313" key="1">
    <source>
        <dbReference type="EMBL" id="CRK97359.1"/>
    </source>
</evidence>
<reference evidence="1 2" key="1">
    <citation type="submission" date="2015-04" db="EMBL/GenBank/DDBJ databases">
        <authorList>
            <person name="Syromyatnikov M.Y."/>
            <person name="Popov V.N."/>
        </authorList>
    </citation>
    <scope>NUCLEOTIDE SEQUENCE [LARGE SCALE GENOMIC DNA]</scope>
</reference>
<sequence>MFLTTSGVQCINEFLKLLLSLPSDCNHFRKPVIDAQASAVNSRKGARINKDQHTAKSHKGNKFEELVVDEVESDCVFRRLTRVLI</sequence>
<accession>A0A1J1IAP9</accession>